<comment type="subcellular location">
    <subcellularLocation>
        <location evidence="2">Mitochondrion inner membrane</location>
        <topology evidence="2">Multi-pass membrane protein</topology>
    </subcellularLocation>
</comment>
<evidence type="ECO:0000256" key="4">
    <source>
        <dbReference type="ARBA" id="ARBA00022448"/>
    </source>
</evidence>
<reference evidence="14 15" key="1">
    <citation type="submission" date="2020-05" db="EMBL/GenBank/DDBJ databases">
        <title>Identification and distribution of gene clusters putatively required for synthesis of sphingolipid metabolism inhibitors in phylogenetically diverse species of the filamentous fungus Fusarium.</title>
        <authorList>
            <person name="Kim H.-S."/>
            <person name="Busman M."/>
            <person name="Brown D.W."/>
            <person name="Divon H."/>
            <person name="Uhlig S."/>
            <person name="Proctor R.H."/>
        </authorList>
    </citation>
    <scope>NUCLEOTIDE SEQUENCE [LARGE SCALE GENOMIC DNA]</scope>
    <source>
        <strain evidence="14 15">NRRL 26131</strain>
    </source>
</reference>
<evidence type="ECO:0000313" key="15">
    <source>
        <dbReference type="Proteomes" id="UP000532311"/>
    </source>
</evidence>
<gene>
    <name evidence="14" type="ORF">FGLOB1_13790</name>
</gene>
<keyword evidence="5 11" id="KW-0812">Transmembrane</keyword>
<evidence type="ECO:0000256" key="11">
    <source>
        <dbReference type="PROSITE-ProRule" id="PRU00282"/>
    </source>
</evidence>
<keyword evidence="8 13" id="KW-1133">Transmembrane helix</keyword>
<keyword evidence="10 11" id="KW-0472">Membrane</keyword>
<proteinExistence type="inferred from homology"/>
<dbReference type="PROSITE" id="PS50920">
    <property type="entry name" value="SOLCAR"/>
    <property type="match status" value="3"/>
</dbReference>
<dbReference type="InterPro" id="IPR023395">
    <property type="entry name" value="MCP_dom_sf"/>
</dbReference>
<evidence type="ECO:0000256" key="12">
    <source>
        <dbReference type="RuleBase" id="RU000488"/>
    </source>
</evidence>
<evidence type="ECO:0000256" key="9">
    <source>
        <dbReference type="ARBA" id="ARBA00023128"/>
    </source>
</evidence>
<keyword evidence="15" id="KW-1185">Reference proteome</keyword>
<evidence type="ECO:0000256" key="3">
    <source>
        <dbReference type="ARBA" id="ARBA00021935"/>
    </source>
</evidence>
<feature type="repeat" description="Solcar" evidence="11">
    <location>
        <begin position="432"/>
        <end position="520"/>
    </location>
</feature>
<keyword evidence="4 12" id="KW-0813">Transport</keyword>
<dbReference type="Gene3D" id="1.50.40.10">
    <property type="entry name" value="Mitochondrial carrier domain"/>
    <property type="match status" value="1"/>
</dbReference>
<evidence type="ECO:0000256" key="6">
    <source>
        <dbReference type="ARBA" id="ARBA00022737"/>
    </source>
</evidence>
<dbReference type="InterPro" id="IPR018108">
    <property type="entry name" value="MCP_transmembrane"/>
</dbReference>
<dbReference type="AlphaFoldDB" id="A0A8H6CXQ4"/>
<accession>A0A8H6CXQ4</accession>
<evidence type="ECO:0000256" key="7">
    <source>
        <dbReference type="ARBA" id="ARBA00022792"/>
    </source>
</evidence>
<comment type="function">
    <text evidence="1">Mitochondrial transporter that mediates uptake of thiamine pyrophosphate (ThPP) into mitochondria.</text>
</comment>
<evidence type="ECO:0000256" key="10">
    <source>
        <dbReference type="ARBA" id="ARBA00023136"/>
    </source>
</evidence>
<organism evidence="14 15">
    <name type="scientific">Fusarium globosum</name>
    <dbReference type="NCBI Taxonomy" id="78864"/>
    <lineage>
        <taxon>Eukaryota</taxon>
        <taxon>Fungi</taxon>
        <taxon>Dikarya</taxon>
        <taxon>Ascomycota</taxon>
        <taxon>Pezizomycotina</taxon>
        <taxon>Sordariomycetes</taxon>
        <taxon>Hypocreomycetidae</taxon>
        <taxon>Hypocreales</taxon>
        <taxon>Nectriaceae</taxon>
        <taxon>Fusarium</taxon>
        <taxon>Fusarium fujikuroi species complex</taxon>
    </lineage>
</organism>
<dbReference type="SUPFAM" id="SSF103506">
    <property type="entry name" value="Mitochondrial carrier"/>
    <property type="match status" value="1"/>
</dbReference>
<evidence type="ECO:0000256" key="2">
    <source>
        <dbReference type="ARBA" id="ARBA00004448"/>
    </source>
</evidence>
<dbReference type="InterPro" id="IPR002067">
    <property type="entry name" value="MCP"/>
</dbReference>
<sequence length="523" mass="56846">MPCPVNLLRNDKFSVDYQRINPLNGGLYSPTERRFNDVQAASDRGNSAAPHAGIISKILPISELLHPPRKTGFYSSNLLTRYHRNRNTSVALASNTDPHSTLPRHVAPVGLESVQQGQARASVSLGAMSSADAAQMEHTSMADVARNRNIQSHVSSHTLSKSPKEPPVCPTDQEAVAPKAQMNSFEYVWKSGVAGGLAGCAGKTVVAPLDRVKILFQASNPRFAKYTGSWVGVASAMKDIHRYEGITGLYRGHSATLLRIFPYAGIKFLAYEQIRAIIIPDKHHETPMRRLLSGSLAGVTSVFFTYPLEVMRVRLAFETKRDGHSSLSSICRQIYNEQPVQKTTATRLPNAPATVTAAAEATAATVGAIAPQTGLINFYRGFAPTVMGMLPYAGMSFLTHDTVGDILRSPRFAKHTTLPKKANHPEGKPAPLRSWAELTAGGIAGLISQTASYPLEVIRRRMQVGGAVGDGRRLRIGETAGMIFRERGVPGFFVGLTIGYVKVFPMAAVAFYTYERMKLVFGI</sequence>
<dbReference type="Proteomes" id="UP000532311">
    <property type="component" value="Unassembled WGS sequence"/>
</dbReference>
<feature type="repeat" description="Solcar" evidence="11">
    <location>
        <begin position="285"/>
        <end position="406"/>
    </location>
</feature>
<dbReference type="EMBL" id="JAAQPF010000911">
    <property type="protein sequence ID" value="KAF5696074.1"/>
    <property type="molecule type" value="Genomic_DNA"/>
</dbReference>
<keyword evidence="7" id="KW-0999">Mitochondrion inner membrane</keyword>
<keyword evidence="6" id="KW-0677">Repeat</keyword>
<dbReference type="GO" id="GO:0005743">
    <property type="term" value="C:mitochondrial inner membrane"/>
    <property type="evidence" value="ECO:0007669"/>
    <property type="project" value="UniProtKB-SubCell"/>
</dbReference>
<evidence type="ECO:0000313" key="14">
    <source>
        <dbReference type="EMBL" id="KAF5696074.1"/>
    </source>
</evidence>
<dbReference type="GO" id="GO:0055085">
    <property type="term" value="P:transmembrane transport"/>
    <property type="evidence" value="ECO:0007669"/>
    <property type="project" value="InterPro"/>
</dbReference>
<evidence type="ECO:0000256" key="1">
    <source>
        <dbReference type="ARBA" id="ARBA00002238"/>
    </source>
</evidence>
<keyword evidence="9" id="KW-0496">Mitochondrion</keyword>
<comment type="caution">
    <text evidence="14">The sequence shown here is derived from an EMBL/GenBank/DDBJ whole genome shotgun (WGS) entry which is preliminary data.</text>
</comment>
<evidence type="ECO:0000256" key="8">
    <source>
        <dbReference type="ARBA" id="ARBA00022989"/>
    </source>
</evidence>
<name>A0A8H6CXQ4_9HYPO</name>
<comment type="similarity">
    <text evidence="12">Belongs to the mitochondrial carrier (TC 2.A.29) family.</text>
</comment>
<evidence type="ECO:0000256" key="13">
    <source>
        <dbReference type="SAM" id="Phobius"/>
    </source>
</evidence>
<dbReference type="PANTHER" id="PTHR24089">
    <property type="entry name" value="SOLUTE CARRIER FAMILY 25"/>
    <property type="match status" value="1"/>
</dbReference>
<evidence type="ECO:0000256" key="5">
    <source>
        <dbReference type="ARBA" id="ARBA00022692"/>
    </source>
</evidence>
<feature type="repeat" description="Solcar" evidence="11">
    <location>
        <begin position="186"/>
        <end position="277"/>
    </location>
</feature>
<dbReference type="PRINTS" id="PR00926">
    <property type="entry name" value="MITOCARRIER"/>
</dbReference>
<dbReference type="Pfam" id="PF00153">
    <property type="entry name" value="Mito_carr"/>
    <property type="match status" value="3"/>
</dbReference>
<protein>
    <recommendedName>
        <fullName evidence="3">Mitochondrial thiamine pyrophosphate carrier 1</fullName>
    </recommendedName>
</protein>
<feature type="transmembrane region" description="Helical" evidence="13">
    <location>
        <begin position="492"/>
        <end position="514"/>
    </location>
</feature>